<dbReference type="EMBL" id="JAVREM010000003">
    <property type="protein sequence ID" value="MDT0317848.1"/>
    <property type="molecule type" value="Genomic_DNA"/>
</dbReference>
<feature type="transmembrane region" description="Helical" evidence="7">
    <location>
        <begin position="85"/>
        <end position="107"/>
    </location>
</feature>
<evidence type="ECO:0000256" key="6">
    <source>
        <dbReference type="ARBA" id="ARBA00023136"/>
    </source>
</evidence>
<organism evidence="9 10">
    <name type="scientific">Streptomyces millisiae</name>
    <dbReference type="NCBI Taxonomy" id="3075542"/>
    <lineage>
        <taxon>Bacteria</taxon>
        <taxon>Bacillati</taxon>
        <taxon>Actinomycetota</taxon>
        <taxon>Actinomycetes</taxon>
        <taxon>Kitasatosporales</taxon>
        <taxon>Streptomycetaceae</taxon>
        <taxon>Streptomyces</taxon>
    </lineage>
</organism>
<evidence type="ECO:0000256" key="3">
    <source>
        <dbReference type="ARBA" id="ARBA00022475"/>
    </source>
</evidence>
<dbReference type="PANTHER" id="PTHR30193">
    <property type="entry name" value="ABC TRANSPORTER PERMEASE PROTEIN"/>
    <property type="match status" value="1"/>
</dbReference>
<feature type="transmembrane region" description="Helical" evidence="7">
    <location>
        <begin position="119"/>
        <end position="140"/>
    </location>
</feature>
<protein>
    <submittedName>
        <fullName evidence="9">Sugar ABC transporter permease</fullName>
    </submittedName>
</protein>
<comment type="similarity">
    <text evidence="7">Belongs to the binding-protein-dependent transport system permease family.</text>
</comment>
<feature type="transmembrane region" description="Helical" evidence="7">
    <location>
        <begin position="21"/>
        <end position="44"/>
    </location>
</feature>
<evidence type="ECO:0000313" key="9">
    <source>
        <dbReference type="EMBL" id="MDT0317848.1"/>
    </source>
</evidence>
<dbReference type="InterPro" id="IPR035906">
    <property type="entry name" value="MetI-like_sf"/>
</dbReference>
<proteinExistence type="inferred from homology"/>
<reference evidence="10" key="1">
    <citation type="submission" date="2023-07" db="EMBL/GenBank/DDBJ databases">
        <title>30 novel species of actinomycetes from the DSMZ collection.</title>
        <authorList>
            <person name="Nouioui I."/>
        </authorList>
    </citation>
    <scope>NUCLEOTIDE SEQUENCE [LARGE SCALE GENOMIC DNA]</scope>
    <source>
        <strain evidence="10">DSM 44918</strain>
    </source>
</reference>
<dbReference type="InterPro" id="IPR051393">
    <property type="entry name" value="ABC_transporter_permease"/>
</dbReference>
<feature type="transmembrane region" description="Helical" evidence="7">
    <location>
        <begin position="278"/>
        <end position="299"/>
    </location>
</feature>
<comment type="caution">
    <text evidence="9">The sequence shown here is derived from an EMBL/GenBank/DDBJ whole genome shotgun (WGS) entry which is preliminary data.</text>
</comment>
<dbReference type="PANTHER" id="PTHR30193:SF41">
    <property type="entry name" value="DIACETYLCHITOBIOSE UPTAKE SYSTEM PERMEASE PROTEIN NGCF"/>
    <property type="match status" value="1"/>
</dbReference>
<dbReference type="RefSeq" id="WP_311596059.1">
    <property type="nucleotide sequence ID" value="NZ_JAVREM010000003.1"/>
</dbReference>
<keyword evidence="10" id="KW-1185">Reference proteome</keyword>
<feature type="transmembrane region" description="Helical" evidence="7">
    <location>
        <begin position="169"/>
        <end position="192"/>
    </location>
</feature>
<evidence type="ECO:0000259" key="8">
    <source>
        <dbReference type="PROSITE" id="PS50928"/>
    </source>
</evidence>
<sequence>MTSTTTPLARRPRRGHAVRRHLLGWLFLAPAVAFIGVFTIVPFGQSILLSFQSWDGLSADTPFVGLDNYEFVLHYDAFWDSMRNVAVFAAAGFFIGNGVALAMATAVNRITRGRVFFRTVFYLPGVLSVVVVGLIFSSLFNPGSGVLNHALELVGLESLQQNWLGDPSVALPSVAAVFIWFHWGFGFLLFLAGLQDIPRELYEAADLDGAGGWAKFRYITWPQLAPVTAIVSLLTLLAALQIFGTVQVLTNGGPGDHTMVPTLLIYGEAFTNFRYGTAAAMSVIFGGTLVILSLIQLAISARRSRA</sequence>
<dbReference type="SUPFAM" id="SSF161098">
    <property type="entry name" value="MetI-like"/>
    <property type="match status" value="1"/>
</dbReference>
<evidence type="ECO:0000256" key="1">
    <source>
        <dbReference type="ARBA" id="ARBA00004651"/>
    </source>
</evidence>
<keyword evidence="2 7" id="KW-0813">Transport</keyword>
<dbReference type="Pfam" id="PF00528">
    <property type="entry name" value="BPD_transp_1"/>
    <property type="match status" value="1"/>
</dbReference>
<evidence type="ECO:0000313" key="10">
    <source>
        <dbReference type="Proteomes" id="UP001183420"/>
    </source>
</evidence>
<keyword evidence="4 7" id="KW-0812">Transmembrane</keyword>
<dbReference type="CDD" id="cd06261">
    <property type="entry name" value="TM_PBP2"/>
    <property type="match status" value="1"/>
</dbReference>
<evidence type="ECO:0000256" key="5">
    <source>
        <dbReference type="ARBA" id="ARBA00022989"/>
    </source>
</evidence>
<keyword evidence="6 7" id="KW-0472">Membrane</keyword>
<dbReference type="PROSITE" id="PS50928">
    <property type="entry name" value="ABC_TM1"/>
    <property type="match status" value="1"/>
</dbReference>
<evidence type="ECO:0000256" key="2">
    <source>
        <dbReference type="ARBA" id="ARBA00022448"/>
    </source>
</evidence>
<comment type="subcellular location">
    <subcellularLocation>
        <location evidence="1 7">Cell membrane</location>
        <topology evidence="1 7">Multi-pass membrane protein</topology>
    </subcellularLocation>
</comment>
<dbReference type="Proteomes" id="UP001183420">
    <property type="component" value="Unassembled WGS sequence"/>
</dbReference>
<feature type="transmembrane region" description="Helical" evidence="7">
    <location>
        <begin position="224"/>
        <end position="244"/>
    </location>
</feature>
<keyword evidence="5 7" id="KW-1133">Transmembrane helix</keyword>
<evidence type="ECO:0000256" key="4">
    <source>
        <dbReference type="ARBA" id="ARBA00022692"/>
    </source>
</evidence>
<accession>A0ABU2LLC1</accession>
<gene>
    <name evidence="9" type="ORF">RNC47_05755</name>
</gene>
<dbReference type="Gene3D" id="1.10.3720.10">
    <property type="entry name" value="MetI-like"/>
    <property type="match status" value="1"/>
</dbReference>
<feature type="domain" description="ABC transmembrane type-1" evidence="8">
    <location>
        <begin position="78"/>
        <end position="296"/>
    </location>
</feature>
<name>A0ABU2LLC1_9ACTN</name>
<dbReference type="InterPro" id="IPR000515">
    <property type="entry name" value="MetI-like"/>
</dbReference>
<evidence type="ECO:0000256" key="7">
    <source>
        <dbReference type="RuleBase" id="RU363032"/>
    </source>
</evidence>
<keyword evidence="3" id="KW-1003">Cell membrane</keyword>